<evidence type="ECO:0000313" key="2">
    <source>
        <dbReference type="EMBL" id="GKS81497.1"/>
    </source>
</evidence>
<proteinExistence type="predicted"/>
<name>A0ABQ5JJQ7_9LACO</name>
<feature type="transmembrane region" description="Helical" evidence="1">
    <location>
        <begin position="42"/>
        <end position="59"/>
    </location>
</feature>
<accession>A0ABQ5JJQ7</accession>
<keyword evidence="1" id="KW-0812">Transmembrane</keyword>
<reference evidence="2" key="1">
    <citation type="journal article" date="2022" name="Int. J. Syst. Evol. Microbiol.">
        <title>A novel species of lactic acid bacteria, Ligilactobacillus pabuli sp. nov., isolated from alfalfa silage.</title>
        <authorList>
            <person name="Tohno M."/>
            <person name="Tanizawa Y."/>
            <person name="Sawada H."/>
            <person name="Sakamoto M."/>
            <person name="Ohkuma M."/>
            <person name="Kobayashi H."/>
        </authorList>
    </citation>
    <scope>NUCLEOTIDE SEQUENCE</scope>
    <source>
        <strain evidence="2">AF129</strain>
    </source>
</reference>
<keyword evidence="1" id="KW-1133">Transmembrane helix</keyword>
<evidence type="ECO:0000256" key="1">
    <source>
        <dbReference type="SAM" id="Phobius"/>
    </source>
</evidence>
<dbReference type="EMBL" id="BQXH01000009">
    <property type="protein sequence ID" value="GKS81497.1"/>
    <property type="molecule type" value="Genomic_DNA"/>
</dbReference>
<sequence>MLKTTIQANKLLIFTLGTLAVLRPLAKITHLIHLFPTDKMGSLLLTLLISLIWFGTVLVKQNRHPIIVLASAGLIYAL</sequence>
<dbReference type="Proteomes" id="UP001055149">
    <property type="component" value="Unassembled WGS sequence"/>
</dbReference>
<dbReference type="RefSeq" id="WP_244055241.1">
    <property type="nucleotide sequence ID" value="NZ_BQXH01000009.1"/>
</dbReference>
<organism evidence="2 3">
    <name type="scientific">Ligilactobacillus pabuli</name>
    <dbReference type="NCBI Taxonomy" id="2886039"/>
    <lineage>
        <taxon>Bacteria</taxon>
        <taxon>Bacillati</taxon>
        <taxon>Bacillota</taxon>
        <taxon>Bacilli</taxon>
        <taxon>Lactobacillales</taxon>
        <taxon>Lactobacillaceae</taxon>
        <taxon>Ligilactobacillus</taxon>
    </lineage>
</organism>
<keyword evidence="3" id="KW-1185">Reference proteome</keyword>
<gene>
    <name evidence="2" type="ORF">LPAF129_11830</name>
</gene>
<evidence type="ECO:0000313" key="3">
    <source>
        <dbReference type="Proteomes" id="UP001055149"/>
    </source>
</evidence>
<protein>
    <submittedName>
        <fullName evidence="2">Uncharacterized protein</fullName>
    </submittedName>
</protein>
<keyword evidence="1" id="KW-0472">Membrane</keyword>
<comment type="caution">
    <text evidence="2">The sequence shown here is derived from an EMBL/GenBank/DDBJ whole genome shotgun (WGS) entry which is preliminary data.</text>
</comment>